<dbReference type="SUPFAM" id="SSF81442">
    <property type="entry name" value="Cytochrome c oxidase subunit I-like"/>
    <property type="match status" value="1"/>
</dbReference>
<dbReference type="GO" id="GO:0004129">
    <property type="term" value="F:cytochrome-c oxidase activity"/>
    <property type="evidence" value="ECO:0007669"/>
    <property type="project" value="UniProtKB-EC"/>
</dbReference>
<keyword evidence="7 15" id="KW-0349">Heme</keyword>
<organism evidence="18 19">
    <name type="scientific">Cupriavidus basilensis</name>
    <dbReference type="NCBI Taxonomy" id="68895"/>
    <lineage>
        <taxon>Bacteria</taxon>
        <taxon>Pseudomonadati</taxon>
        <taxon>Pseudomonadota</taxon>
        <taxon>Betaproteobacteria</taxon>
        <taxon>Burkholderiales</taxon>
        <taxon>Burkholderiaceae</taxon>
        <taxon>Cupriavidus</taxon>
    </lineage>
</organism>
<comment type="cofactor">
    <cofactor evidence="15">
        <name>Cu(2+)</name>
        <dbReference type="ChEBI" id="CHEBI:29036"/>
    </cofactor>
    <text evidence="15">Binds 1 copper ion per subunit, denoted as copper B.</text>
</comment>
<evidence type="ECO:0000256" key="14">
    <source>
        <dbReference type="ARBA" id="ARBA00047816"/>
    </source>
</evidence>
<evidence type="ECO:0000256" key="1">
    <source>
        <dbReference type="ARBA" id="ARBA00004651"/>
    </source>
</evidence>
<evidence type="ECO:0000256" key="3">
    <source>
        <dbReference type="ARBA" id="ARBA00009578"/>
    </source>
</evidence>
<evidence type="ECO:0000256" key="16">
    <source>
        <dbReference type="SAM" id="Phobius"/>
    </source>
</evidence>
<feature type="transmembrane region" description="Helical" evidence="16">
    <location>
        <begin position="367"/>
        <end position="389"/>
    </location>
</feature>
<dbReference type="GO" id="GO:0020037">
    <property type="term" value="F:heme binding"/>
    <property type="evidence" value="ECO:0007669"/>
    <property type="project" value="InterPro"/>
</dbReference>
<dbReference type="GO" id="GO:0005886">
    <property type="term" value="C:plasma membrane"/>
    <property type="evidence" value="ECO:0007669"/>
    <property type="project" value="UniProtKB-SubCell"/>
</dbReference>
<dbReference type="GO" id="GO:0015990">
    <property type="term" value="P:electron transport coupled proton transport"/>
    <property type="evidence" value="ECO:0007669"/>
    <property type="project" value="TreeGrafter"/>
</dbReference>
<evidence type="ECO:0000256" key="15">
    <source>
        <dbReference type="PIRSR" id="PIRSR604677-50"/>
    </source>
</evidence>
<keyword evidence="11" id="KW-0249">Electron transport</keyword>
<evidence type="ECO:0000313" key="18">
    <source>
        <dbReference type="EMBL" id="AJG19245.1"/>
    </source>
</evidence>
<proteinExistence type="inferred from homology"/>
<keyword evidence="9 15" id="KW-0479">Metal-binding</keyword>
<comment type="catalytic activity">
    <reaction evidence="14">
        <text>4 Fe(II)-[cytochrome c] + O2 + 8 H(+)(in) = 4 Fe(III)-[cytochrome c] + 2 H2O + 4 H(+)(out)</text>
        <dbReference type="Rhea" id="RHEA:11436"/>
        <dbReference type="Rhea" id="RHEA-COMP:10350"/>
        <dbReference type="Rhea" id="RHEA-COMP:14399"/>
        <dbReference type="ChEBI" id="CHEBI:15377"/>
        <dbReference type="ChEBI" id="CHEBI:15378"/>
        <dbReference type="ChEBI" id="CHEBI:15379"/>
        <dbReference type="ChEBI" id="CHEBI:29033"/>
        <dbReference type="ChEBI" id="CHEBI:29034"/>
        <dbReference type="EC" id="7.1.1.9"/>
    </reaction>
</comment>
<dbReference type="AlphaFoldDB" id="A0A0C4Y8D3"/>
<dbReference type="EMBL" id="CP010536">
    <property type="protein sequence ID" value="AJG19245.1"/>
    <property type="molecule type" value="Genomic_DNA"/>
</dbReference>
<keyword evidence="12 15" id="KW-0408">Iron</keyword>
<feature type="transmembrane region" description="Helical" evidence="16">
    <location>
        <begin position="267"/>
        <end position="290"/>
    </location>
</feature>
<dbReference type="UniPathway" id="UPA00705"/>
<evidence type="ECO:0000256" key="8">
    <source>
        <dbReference type="ARBA" id="ARBA00022660"/>
    </source>
</evidence>
<evidence type="ECO:0000256" key="5">
    <source>
        <dbReference type="ARBA" id="ARBA00022448"/>
    </source>
</evidence>
<dbReference type="PANTHER" id="PTHR10422:SF29">
    <property type="entry name" value="CYTOCHROME C OXIDASE SUBUNIT 1 HOMOLOG, BACTEROID"/>
    <property type="match status" value="1"/>
</dbReference>
<dbReference type="PROSITE" id="PS50855">
    <property type="entry name" value="COX1"/>
    <property type="match status" value="1"/>
</dbReference>
<keyword evidence="16" id="KW-1133">Transmembrane helix</keyword>
<feature type="transmembrane region" description="Helical" evidence="16">
    <location>
        <begin position="169"/>
        <end position="192"/>
    </location>
</feature>
<feature type="binding site" description="axial binding residue" evidence="15">
    <location>
        <position position="446"/>
    </location>
    <ligand>
        <name>heme b</name>
        <dbReference type="ChEBI" id="CHEBI:60344"/>
        <label>2; high-spin</label>
    </ligand>
    <ligandPart>
        <name>Fe</name>
        <dbReference type="ChEBI" id="CHEBI:18248"/>
    </ligandPart>
</feature>
<reference evidence="18 19" key="1">
    <citation type="journal article" date="2015" name="Genome Announc.">
        <title>Complete Genome Sequence of Cupriavidus basilensis 4G11, Isolated from the Oak Ridge Field Research Center Site.</title>
        <authorList>
            <person name="Ray J."/>
            <person name="Waters R.J."/>
            <person name="Skerker J.M."/>
            <person name="Kuehl J.V."/>
            <person name="Price M.N."/>
            <person name="Huang J."/>
            <person name="Chakraborty R."/>
            <person name="Arkin A.P."/>
            <person name="Deutschbauer A."/>
        </authorList>
    </citation>
    <scope>NUCLEOTIDE SEQUENCE [LARGE SCALE GENOMIC DNA]</scope>
    <source>
        <strain evidence="18">4G11</strain>
    </source>
</reference>
<evidence type="ECO:0000259" key="17">
    <source>
        <dbReference type="PROSITE" id="PS50855"/>
    </source>
</evidence>
<dbReference type="InterPro" id="IPR000883">
    <property type="entry name" value="Cyt_C_Oxase_1"/>
</dbReference>
<feature type="transmembrane region" description="Helical" evidence="16">
    <location>
        <begin position="242"/>
        <end position="260"/>
    </location>
</feature>
<keyword evidence="16" id="KW-0812">Transmembrane</keyword>
<evidence type="ECO:0000256" key="2">
    <source>
        <dbReference type="ARBA" id="ARBA00004673"/>
    </source>
</evidence>
<dbReference type="GO" id="GO:0046872">
    <property type="term" value="F:metal ion binding"/>
    <property type="evidence" value="ECO:0007669"/>
    <property type="project" value="UniProtKB-KW"/>
</dbReference>
<dbReference type="GO" id="GO:0016491">
    <property type="term" value="F:oxidoreductase activity"/>
    <property type="evidence" value="ECO:0007669"/>
    <property type="project" value="UniProtKB-KW"/>
</dbReference>
<sequence length="576" mass="62945">MAAGRHRHIRNKTTQRVERLAKLVAWRAAIVATRPMRQQPKRPMSTIAILLSAFLLSVVALAAFIWSMQKGLFDTSPAAANVIFERGEAGQPEDPAADKPHGTAGDAAYDTSRDIADESSAPVVFLFICCAMVWLVVASLAGLTASVKLHEPDLLASVPWLSFGRIRTIHLNAVAYGWAPMAGLSIALFLLPRLLKTRLAGAKYAVLGAALWNAGLIAGLGSIAAGISDGLEWLEIPWQVDILLVAGGALVGMPLVLTLVNRKVDHLYVSVWYMGCALFWFPVLFLVANIPGLHFGVEQATMNWWFGHNVLGLFYTPLALASIYYFLPKIIGQPVRSYGLSLLGFWALAFFYGQVGGHHLIGGPVPGWLITLSIVQSMMMLVPVIAFSINQHQTMRGHFHRLIDSPTLRFVTFGGMMYTLSSAQGSFEALRAVNRVTHFTHYTVAHAHLGLYGFVSFAFFGAIYFMVPRVTGREWPYRWLIYAHFWLAVAGIGVYFIGLSIGGTLQGYAMLDASKPFMDSVAVTIPYLKARSVGGGMMLLGHLCFVANFVCAILGLGPNRDRPALFHQGRKRALGA</sequence>
<feature type="transmembrane region" description="Helical" evidence="16">
    <location>
        <begin position="123"/>
        <end position="149"/>
    </location>
</feature>
<dbReference type="Proteomes" id="UP000031843">
    <property type="component" value="Chromosome main"/>
</dbReference>
<evidence type="ECO:0000256" key="7">
    <source>
        <dbReference type="ARBA" id="ARBA00022617"/>
    </source>
</evidence>
<keyword evidence="16" id="KW-0472">Membrane</keyword>
<dbReference type="Gene3D" id="1.20.210.10">
    <property type="entry name" value="Cytochrome c oxidase-like, subunit I domain"/>
    <property type="match status" value="1"/>
</dbReference>
<dbReference type="GO" id="GO:0022904">
    <property type="term" value="P:respiratory electron transport chain"/>
    <property type="evidence" value="ECO:0007669"/>
    <property type="project" value="TreeGrafter"/>
</dbReference>
<feature type="binding site" evidence="15">
    <location>
        <position position="359"/>
    </location>
    <ligand>
        <name>Cu cation</name>
        <dbReference type="ChEBI" id="CHEBI:23378"/>
        <label>B</label>
    </ligand>
</feature>
<feature type="transmembrane region" description="Helical" evidence="16">
    <location>
        <begin position="536"/>
        <end position="556"/>
    </location>
</feature>
<dbReference type="PANTHER" id="PTHR10422">
    <property type="entry name" value="CYTOCHROME C OXIDASE SUBUNIT 1"/>
    <property type="match status" value="1"/>
</dbReference>
<dbReference type="InterPro" id="IPR004677">
    <property type="entry name" value="Cyt_c_oxidase_cbb3_su1"/>
</dbReference>
<dbReference type="GO" id="GO:0006119">
    <property type="term" value="P:oxidative phosphorylation"/>
    <property type="evidence" value="ECO:0007669"/>
    <property type="project" value="UniProtKB-UniPathway"/>
</dbReference>
<dbReference type="CDD" id="cd01661">
    <property type="entry name" value="cbb3_Oxidase_I"/>
    <property type="match status" value="1"/>
</dbReference>
<dbReference type="InterPro" id="IPR036927">
    <property type="entry name" value="Cyt_c_oxase-like_su1_sf"/>
</dbReference>
<evidence type="ECO:0000256" key="12">
    <source>
        <dbReference type="ARBA" id="ARBA00023004"/>
    </source>
</evidence>
<evidence type="ECO:0000256" key="11">
    <source>
        <dbReference type="ARBA" id="ARBA00022982"/>
    </source>
</evidence>
<feature type="binding site" description="axial binding residue" evidence="15">
    <location>
        <position position="170"/>
    </location>
    <ligand>
        <name>heme b</name>
        <dbReference type="ChEBI" id="CHEBI:60344"/>
        <label>1; low-spin</label>
    </ligand>
    <ligandPart>
        <name>Fe</name>
        <dbReference type="ChEBI" id="CHEBI:18248"/>
    </ligandPart>
</feature>
<feature type="transmembrane region" description="Helical" evidence="16">
    <location>
        <begin position="410"/>
        <end position="427"/>
    </location>
</feature>
<keyword evidence="18" id="KW-0560">Oxidoreductase</keyword>
<accession>A0A0C4Y8D3</accession>
<feature type="domain" description="Cytochrome oxidase subunit I profile" evidence="17">
    <location>
        <begin position="304"/>
        <end position="576"/>
    </location>
</feature>
<comment type="pathway">
    <text evidence="2">Energy metabolism; oxidative phosphorylation.</text>
</comment>
<evidence type="ECO:0000256" key="4">
    <source>
        <dbReference type="ARBA" id="ARBA00012949"/>
    </source>
</evidence>
<evidence type="ECO:0000256" key="6">
    <source>
        <dbReference type="ARBA" id="ARBA00022475"/>
    </source>
</evidence>
<feature type="binding site" description="axial binding residue" evidence="15">
    <location>
        <position position="448"/>
    </location>
    <ligand>
        <name>heme b</name>
        <dbReference type="ChEBI" id="CHEBI:60344"/>
        <label>1; low-spin</label>
    </ligand>
    <ligandPart>
        <name>Fe</name>
        <dbReference type="ChEBI" id="CHEBI:18248"/>
    </ligandPart>
</feature>
<dbReference type="STRING" id="68895.RR42_m1850"/>
<feature type="transmembrane region" description="Helical" evidence="16">
    <location>
        <begin position="44"/>
        <end position="66"/>
    </location>
</feature>
<evidence type="ECO:0000256" key="9">
    <source>
        <dbReference type="ARBA" id="ARBA00022723"/>
    </source>
</evidence>
<feature type="transmembrane region" description="Helical" evidence="16">
    <location>
        <begin position="339"/>
        <end position="361"/>
    </location>
</feature>
<keyword evidence="10" id="KW-1278">Translocase</keyword>
<dbReference type="Pfam" id="PF00115">
    <property type="entry name" value="COX1"/>
    <property type="match status" value="1"/>
</dbReference>
<feature type="transmembrane region" description="Helical" evidence="16">
    <location>
        <begin position="204"/>
        <end position="227"/>
    </location>
</feature>
<keyword evidence="5" id="KW-0813">Transport</keyword>
<keyword evidence="19" id="KW-1185">Reference proteome</keyword>
<keyword evidence="13" id="KW-0186">Copper</keyword>
<keyword evidence="6" id="KW-1003">Cell membrane</keyword>
<name>A0A0C4Y8D3_9BURK</name>
<feature type="transmembrane region" description="Helical" evidence="16">
    <location>
        <begin position="479"/>
        <end position="501"/>
    </location>
</feature>
<dbReference type="EC" id="7.1.1.9" evidence="4"/>
<protein>
    <recommendedName>
        <fullName evidence="4">cytochrome-c oxidase</fullName>
        <ecNumber evidence="4">7.1.1.9</ecNumber>
    </recommendedName>
</protein>
<feature type="binding site" evidence="15">
    <location>
        <position position="358"/>
    </location>
    <ligand>
        <name>Cu cation</name>
        <dbReference type="ChEBI" id="CHEBI:23378"/>
        <label>B</label>
    </ligand>
</feature>
<keyword evidence="8" id="KW-0679">Respiratory chain</keyword>
<comment type="similarity">
    <text evidence="3">Belongs to the heme-copper respiratory oxidase family.</text>
</comment>
<dbReference type="KEGG" id="cbw:RR42_m1850"/>
<feature type="transmembrane region" description="Helical" evidence="16">
    <location>
        <begin position="310"/>
        <end position="327"/>
    </location>
</feature>
<feature type="transmembrane region" description="Helical" evidence="16">
    <location>
        <begin position="447"/>
        <end position="467"/>
    </location>
</feature>
<dbReference type="InterPro" id="IPR023616">
    <property type="entry name" value="Cyt_c_oxase-like_su1_dom"/>
</dbReference>
<feature type="binding site" evidence="15">
    <location>
        <position position="308"/>
    </location>
    <ligand>
        <name>Cu cation</name>
        <dbReference type="ChEBI" id="CHEBI:23378"/>
        <label>B</label>
    </ligand>
</feature>
<gene>
    <name evidence="18" type="ORF">RR42_m1850</name>
</gene>
<comment type="subcellular location">
    <subcellularLocation>
        <location evidence="1">Cell membrane</location>
        <topology evidence="1">Multi-pass membrane protein</topology>
    </subcellularLocation>
</comment>
<evidence type="ECO:0000256" key="13">
    <source>
        <dbReference type="ARBA" id="ARBA00023008"/>
    </source>
</evidence>
<comment type="cofactor">
    <cofactor evidence="15">
        <name>heme</name>
        <dbReference type="ChEBI" id="CHEBI:30413"/>
    </cofactor>
    <text evidence="15">Binds 2 heme groups per subunit, denoted as high- and low-spin.</text>
</comment>
<evidence type="ECO:0000256" key="10">
    <source>
        <dbReference type="ARBA" id="ARBA00022967"/>
    </source>
</evidence>
<evidence type="ECO:0000313" key="19">
    <source>
        <dbReference type="Proteomes" id="UP000031843"/>
    </source>
</evidence>